<dbReference type="PANTHER" id="PTHR46453">
    <property type="entry name" value="PROTEIN KINASE C-BINDING PROTEIN 1"/>
    <property type="match status" value="1"/>
</dbReference>
<dbReference type="Pfam" id="PF00439">
    <property type="entry name" value="Bromodomain"/>
    <property type="match status" value="1"/>
</dbReference>
<evidence type="ECO:0000313" key="10">
    <source>
        <dbReference type="EMBL" id="CAF4346499.1"/>
    </source>
</evidence>
<evidence type="ECO:0000259" key="8">
    <source>
        <dbReference type="PROSITE" id="PS50812"/>
    </source>
</evidence>
<dbReference type="PROSITE" id="PS50014">
    <property type="entry name" value="BROMODOMAIN_2"/>
    <property type="match status" value="1"/>
</dbReference>
<dbReference type="SUPFAM" id="SSF63748">
    <property type="entry name" value="Tudor/PWWP/MBT"/>
    <property type="match status" value="1"/>
</dbReference>
<feature type="domain" description="Bromo" evidence="7">
    <location>
        <begin position="1"/>
        <end position="66"/>
    </location>
</feature>
<evidence type="ECO:0000256" key="4">
    <source>
        <dbReference type="ARBA" id="ARBA00022990"/>
    </source>
</evidence>
<feature type="domain" description="PWWP" evidence="8">
    <location>
        <begin position="109"/>
        <end position="168"/>
    </location>
</feature>
<dbReference type="SUPFAM" id="SSF47370">
    <property type="entry name" value="Bromodomain"/>
    <property type="match status" value="1"/>
</dbReference>
<protein>
    <recommendedName>
        <fullName evidence="12">Protein kinase C-binding protein 1</fullName>
    </recommendedName>
</protein>
<evidence type="ECO:0000313" key="11">
    <source>
        <dbReference type="Proteomes" id="UP000677228"/>
    </source>
</evidence>
<dbReference type="EMBL" id="CAJOBA010063626">
    <property type="protein sequence ID" value="CAF4346499.1"/>
    <property type="molecule type" value="Genomic_DNA"/>
</dbReference>
<gene>
    <name evidence="9" type="ORF">OVA965_LOCUS39540</name>
    <name evidence="10" type="ORF">TMI583_LOCUS40849</name>
</gene>
<feature type="non-terminal residue" evidence="9">
    <location>
        <position position="1"/>
    </location>
</feature>
<dbReference type="Gene3D" id="1.20.920.10">
    <property type="entry name" value="Bromodomain-like"/>
    <property type="match status" value="1"/>
</dbReference>
<evidence type="ECO:0000259" key="7">
    <source>
        <dbReference type="PROSITE" id="PS50014"/>
    </source>
</evidence>
<comment type="caution">
    <text evidence="9">The sequence shown here is derived from an EMBL/GenBank/DDBJ whole genome shotgun (WGS) entry which is preliminary data.</text>
</comment>
<name>A0A8S2FVF8_9BILA</name>
<evidence type="ECO:0000256" key="5">
    <source>
        <dbReference type="ARBA" id="ARBA00023117"/>
    </source>
</evidence>
<keyword evidence="2" id="KW-0863">Zinc-finger</keyword>
<keyword evidence="5 6" id="KW-0103">Bromodomain</keyword>
<dbReference type="Proteomes" id="UP000677228">
    <property type="component" value="Unassembled WGS sequence"/>
</dbReference>
<dbReference type="GO" id="GO:0008270">
    <property type="term" value="F:zinc ion binding"/>
    <property type="evidence" value="ECO:0007669"/>
    <property type="project" value="UniProtKB-KW"/>
</dbReference>
<reference evidence="9" key="1">
    <citation type="submission" date="2021-02" db="EMBL/GenBank/DDBJ databases">
        <authorList>
            <person name="Nowell W R."/>
        </authorList>
    </citation>
    <scope>NUCLEOTIDE SEQUENCE</scope>
</reference>
<evidence type="ECO:0000256" key="2">
    <source>
        <dbReference type="ARBA" id="ARBA00022771"/>
    </source>
</evidence>
<evidence type="ECO:0008006" key="12">
    <source>
        <dbReference type="Google" id="ProtNLM"/>
    </source>
</evidence>
<dbReference type="SMART" id="SM00297">
    <property type="entry name" value="BROMO"/>
    <property type="match status" value="1"/>
</dbReference>
<keyword evidence="1" id="KW-0479">Metal-binding</keyword>
<dbReference type="GO" id="GO:0005634">
    <property type="term" value="C:nucleus"/>
    <property type="evidence" value="ECO:0007669"/>
    <property type="project" value="TreeGrafter"/>
</dbReference>
<evidence type="ECO:0000256" key="1">
    <source>
        <dbReference type="ARBA" id="ARBA00022723"/>
    </source>
</evidence>
<dbReference type="AlphaFoldDB" id="A0A8S2FVF8"/>
<dbReference type="PANTHER" id="PTHR46453:SF5">
    <property type="entry name" value="PROTEIN KINASE C-BINDING PROTEIN 1 ISOFORM X1"/>
    <property type="match status" value="1"/>
</dbReference>
<dbReference type="PROSITE" id="PS00633">
    <property type="entry name" value="BROMODOMAIN_1"/>
    <property type="match status" value="1"/>
</dbReference>
<dbReference type="InterPro" id="IPR001487">
    <property type="entry name" value="Bromodomain"/>
</dbReference>
<dbReference type="InterPro" id="IPR000313">
    <property type="entry name" value="PWWP_dom"/>
</dbReference>
<keyword evidence="3" id="KW-0862">Zinc</keyword>
<organism evidence="9 11">
    <name type="scientific">Didymodactylos carnosus</name>
    <dbReference type="NCBI Taxonomy" id="1234261"/>
    <lineage>
        <taxon>Eukaryota</taxon>
        <taxon>Metazoa</taxon>
        <taxon>Spiralia</taxon>
        <taxon>Gnathifera</taxon>
        <taxon>Rotifera</taxon>
        <taxon>Eurotatoria</taxon>
        <taxon>Bdelloidea</taxon>
        <taxon>Philodinida</taxon>
        <taxon>Philodinidae</taxon>
        <taxon>Didymodactylos</taxon>
    </lineage>
</organism>
<sequence length="205" mass="23890">AEPFMYPVDTLQMPEYLDYIVHPMDLKTMEKNIEIKKYASTEAFIADVKWIYHNCVVFNGGNSKFTSVARSLVKIAKHEMNEISICPECYLRSVLSTTKNWFCEPCHVPHPLVWSKMKGFPFWPAKVLRIVNDEVDVRFFGQHDRQEYPGPSKRYGSHFENSMQEVQQHIERLTKLFGGFTYAPLGTPLNKKKQFKFVPIIDDCS</sequence>
<dbReference type="GO" id="GO:0003714">
    <property type="term" value="F:transcription corepressor activity"/>
    <property type="evidence" value="ECO:0007669"/>
    <property type="project" value="TreeGrafter"/>
</dbReference>
<dbReference type="InterPro" id="IPR036427">
    <property type="entry name" value="Bromodomain-like_sf"/>
</dbReference>
<keyword evidence="4" id="KW-0007">Acetylation</keyword>
<dbReference type="GO" id="GO:0005737">
    <property type="term" value="C:cytoplasm"/>
    <property type="evidence" value="ECO:0007669"/>
    <property type="project" value="TreeGrafter"/>
</dbReference>
<dbReference type="EMBL" id="CAJNOK010041111">
    <property type="protein sequence ID" value="CAF1555778.1"/>
    <property type="molecule type" value="Genomic_DNA"/>
</dbReference>
<evidence type="ECO:0000256" key="6">
    <source>
        <dbReference type="PROSITE-ProRule" id="PRU00035"/>
    </source>
</evidence>
<dbReference type="Gene3D" id="2.30.30.140">
    <property type="match status" value="1"/>
</dbReference>
<evidence type="ECO:0000256" key="3">
    <source>
        <dbReference type="ARBA" id="ARBA00022833"/>
    </source>
</evidence>
<dbReference type="PROSITE" id="PS50812">
    <property type="entry name" value="PWWP"/>
    <property type="match status" value="1"/>
</dbReference>
<dbReference type="Proteomes" id="UP000682733">
    <property type="component" value="Unassembled WGS sequence"/>
</dbReference>
<evidence type="ECO:0000313" key="9">
    <source>
        <dbReference type="EMBL" id="CAF1555778.1"/>
    </source>
</evidence>
<dbReference type="InterPro" id="IPR018359">
    <property type="entry name" value="Bromodomain_CS"/>
</dbReference>
<proteinExistence type="predicted"/>
<dbReference type="PRINTS" id="PR00503">
    <property type="entry name" value="BROMODOMAIN"/>
</dbReference>
<accession>A0A8S2FVF8</accession>